<keyword evidence="5 10" id="KW-0378">Hydrolase</keyword>
<evidence type="ECO:0000256" key="4">
    <source>
        <dbReference type="ARBA" id="ARBA00022741"/>
    </source>
</evidence>
<comment type="function">
    <text evidence="10">RNA helicase.</text>
</comment>
<dbReference type="SMART" id="SM01178">
    <property type="entry name" value="DUF4217"/>
    <property type="match status" value="1"/>
</dbReference>
<dbReference type="EMBL" id="ML220112">
    <property type="protein sequence ID" value="TGZ85501.1"/>
    <property type="molecule type" value="Genomic_DNA"/>
</dbReference>
<dbReference type="Pfam" id="PF00270">
    <property type="entry name" value="DEAD"/>
    <property type="match status" value="1"/>
</dbReference>
<dbReference type="GO" id="GO:0006364">
    <property type="term" value="P:rRNA processing"/>
    <property type="evidence" value="ECO:0007669"/>
    <property type="project" value="UniProtKB-KW"/>
</dbReference>
<dbReference type="PROSITE" id="PS51192">
    <property type="entry name" value="HELICASE_ATP_BIND_1"/>
    <property type="match status" value="1"/>
</dbReference>
<evidence type="ECO:0000256" key="9">
    <source>
        <dbReference type="ARBA" id="ARBA00023242"/>
    </source>
</evidence>
<keyword evidence="7 10" id="KW-0067">ATP-binding</keyword>
<dbReference type="Gene3D" id="3.40.50.300">
    <property type="entry name" value="P-loop containing nucleotide triphosphate hydrolases"/>
    <property type="match status" value="2"/>
</dbReference>
<evidence type="ECO:0000256" key="6">
    <source>
        <dbReference type="ARBA" id="ARBA00022806"/>
    </source>
</evidence>
<evidence type="ECO:0000256" key="2">
    <source>
        <dbReference type="ARBA" id="ARBA00022517"/>
    </source>
</evidence>
<keyword evidence="9" id="KW-0539">Nucleus</keyword>
<comment type="similarity">
    <text evidence="10">Belongs to the DEAD box helicase family.</text>
</comment>
<keyword evidence="15" id="KW-1185">Reference proteome</keyword>
<organism evidence="14 15">
    <name type="scientific">Ascodesmis nigricans</name>
    <dbReference type="NCBI Taxonomy" id="341454"/>
    <lineage>
        <taxon>Eukaryota</taxon>
        <taxon>Fungi</taxon>
        <taxon>Dikarya</taxon>
        <taxon>Ascomycota</taxon>
        <taxon>Pezizomycotina</taxon>
        <taxon>Pezizomycetes</taxon>
        <taxon>Pezizales</taxon>
        <taxon>Ascodesmidaceae</taxon>
        <taxon>Ascodesmis</taxon>
    </lineage>
</organism>
<keyword evidence="2" id="KW-0690">Ribosome biogenesis</keyword>
<accession>A0A4S2N833</accession>
<dbReference type="GO" id="GO:0005730">
    <property type="term" value="C:nucleolus"/>
    <property type="evidence" value="ECO:0007669"/>
    <property type="project" value="UniProtKB-SubCell"/>
</dbReference>
<dbReference type="EC" id="3.6.4.13" evidence="10"/>
<dbReference type="InterPro" id="IPR027417">
    <property type="entry name" value="P-loop_NTPase"/>
</dbReference>
<feature type="compositionally biased region" description="Basic residues" evidence="11">
    <location>
        <begin position="802"/>
        <end position="815"/>
    </location>
</feature>
<comment type="subcellular location">
    <subcellularLocation>
        <location evidence="1">Nucleus</location>
        <location evidence="1">Nucleolus</location>
    </subcellularLocation>
</comment>
<dbReference type="InterPro" id="IPR001650">
    <property type="entry name" value="Helicase_C-like"/>
</dbReference>
<proteinExistence type="inferred from homology"/>
<dbReference type="SMART" id="SM00487">
    <property type="entry name" value="DEXDc"/>
    <property type="match status" value="1"/>
</dbReference>
<feature type="compositionally biased region" description="Acidic residues" evidence="11">
    <location>
        <begin position="838"/>
        <end position="849"/>
    </location>
</feature>
<dbReference type="PANTHER" id="PTHR24031">
    <property type="entry name" value="RNA HELICASE"/>
    <property type="match status" value="1"/>
</dbReference>
<evidence type="ECO:0000256" key="7">
    <source>
        <dbReference type="ARBA" id="ARBA00022840"/>
    </source>
</evidence>
<name>A0A4S2N833_9PEZI</name>
<feature type="region of interest" description="Disordered" evidence="11">
    <location>
        <begin position="511"/>
        <end position="568"/>
    </location>
</feature>
<evidence type="ECO:0000256" key="10">
    <source>
        <dbReference type="RuleBase" id="RU365068"/>
    </source>
</evidence>
<feature type="compositionally biased region" description="Basic residues" evidence="11">
    <location>
        <begin position="20"/>
        <end position="31"/>
    </location>
</feature>
<evidence type="ECO:0000256" key="8">
    <source>
        <dbReference type="ARBA" id="ARBA00022884"/>
    </source>
</evidence>
<evidence type="ECO:0000259" key="13">
    <source>
        <dbReference type="PROSITE" id="PS51194"/>
    </source>
</evidence>
<comment type="catalytic activity">
    <reaction evidence="10">
        <text>ATP + H2O = ADP + phosphate + H(+)</text>
        <dbReference type="Rhea" id="RHEA:13065"/>
        <dbReference type="ChEBI" id="CHEBI:15377"/>
        <dbReference type="ChEBI" id="CHEBI:15378"/>
        <dbReference type="ChEBI" id="CHEBI:30616"/>
        <dbReference type="ChEBI" id="CHEBI:43474"/>
        <dbReference type="ChEBI" id="CHEBI:456216"/>
        <dbReference type="EC" id="3.6.4.13"/>
    </reaction>
</comment>
<keyword evidence="4 10" id="KW-0547">Nucleotide-binding</keyword>
<dbReference type="AlphaFoldDB" id="A0A4S2N833"/>
<dbReference type="InterPro" id="IPR011545">
    <property type="entry name" value="DEAD/DEAH_box_helicase_dom"/>
</dbReference>
<dbReference type="InterPro" id="IPR014001">
    <property type="entry name" value="Helicase_ATP-bd"/>
</dbReference>
<dbReference type="GO" id="GO:0016887">
    <property type="term" value="F:ATP hydrolysis activity"/>
    <property type="evidence" value="ECO:0007669"/>
    <property type="project" value="RHEA"/>
</dbReference>
<evidence type="ECO:0000256" key="1">
    <source>
        <dbReference type="ARBA" id="ARBA00004604"/>
    </source>
</evidence>
<dbReference type="InterPro" id="IPR025313">
    <property type="entry name" value="SPB4-like_CTE"/>
</dbReference>
<dbReference type="FunCoup" id="A0A4S2N833">
    <property type="interactions" value="1037"/>
</dbReference>
<keyword evidence="3" id="KW-0698">rRNA processing</keyword>
<feature type="compositionally biased region" description="Basic and acidic residues" evidence="11">
    <location>
        <begin position="742"/>
        <end position="757"/>
    </location>
</feature>
<dbReference type="GO" id="GO:0003723">
    <property type="term" value="F:RNA binding"/>
    <property type="evidence" value="ECO:0007669"/>
    <property type="project" value="UniProtKB-UniRule"/>
</dbReference>
<reference evidence="14 15" key="1">
    <citation type="submission" date="2019-04" db="EMBL/GenBank/DDBJ databases">
        <title>Comparative genomics and transcriptomics to analyze fruiting body development in filamentous ascomycetes.</title>
        <authorList>
            <consortium name="DOE Joint Genome Institute"/>
            <person name="Lutkenhaus R."/>
            <person name="Traeger S."/>
            <person name="Breuer J."/>
            <person name="Kuo A."/>
            <person name="Lipzen A."/>
            <person name="Pangilinan J."/>
            <person name="Dilworth D."/>
            <person name="Sandor L."/>
            <person name="Poggeler S."/>
            <person name="Barry K."/>
            <person name="Grigoriev I.V."/>
            <person name="Nowrousian M."/>
        </authorList>
    </citation>
    <scope>NUCLEOTIDE SEQUENCE [LARGE SCALE GENOMIC DNA]</scope>
    <source>
        <strain evidence="14 15">CBS 389.68</strain>
    </source>
</reference>
<dbReference type="GO" id="GO:0003724">
    <property type="term" value="F:RNA helicase activity"/>
    <property type="evidence" value="ECO:0007669"/>
    <property type="project" value="UniProtKB-EC"/>
</dbReference>
<dbReference type="GO" id="GO:0005524">
    <property type="term" value="F:ATP binding"/>
    <property type="evidence" value="ECO:0007669"/>
    <property type="project" value="UniProtKB-UniRule"/>
</dbReference>
<evidence type="ECO:0000259" key="12">
    <source>
        <dbReference type="PROSITE" id="PS51192"/>
    </source>
</evidence>
<feature type="region of interest" description="Disordered" evidence="11">
    <location>
        <begin position="1"/>
        <end position="33"/>
    </location>
</feature>
<feature type="region of interest" description="Disordered" evidence="11">
    <location>
        <begin position="715"/>
        <end position="857"/>
    </location>
</feature>
<evidence type="ECO:0000256" key="5">
    <source>
        <dbReference type="ARBA" id="ARBA00022801"/>
    </source>
</evidence>
<dbReference type="OrthoDB" id="10259640at2759"/>
<dbReference type="InParanoid" id="A0A4S2N833"/>
<dbReference type="SUPFAM" id="SSF52540">
    <property type="entry name" value="P-loop containing nucleoside triphosphate hydrolases"/>
    <property type="match status" value="1"/>
</dbReference>
<dbReference type="Pfam" id="PF00271">
    <property type="entry name" value="Helicase_C"/>
    <property type="match status" value="1"/>
</dbReference>
<dbReference type="Pfam" id="PF13959">
    <property type="entry name" value="CTE_SPB4"/>
    <property type="match status" value="1"/>
</dbReference>
<feature type="domain" description="Helicase ATP-binding" evidence="12">
    <location>
        <begin position="86"/>
        <end position="260"/>
    </location>
</feature>
<dbReference type="CDD" id="cd17941">
    <property type="entry name" value="DEADc_DDX10"/>
    <property type="match status" value="1"/>
</dbReference>
<dbReference type="PROSITE" id="PS00039">
    <property type="entry name" value="DEAD_ATP_HELICASE"/>
    <property type="match status" value="1"/>
</dbReference>
<dbReference type="InterPro" id="IPR000629">
    <property type="entry name" value="RNA-helicase_DEAD-box_CS"/>
</dbReference>
<comment type="domain">
    <text evidence="10">The Q motif is unique to and characteristic of the DEAD box family of RNA helicases and controls ATP binding and hydrolysis.</text>
</comment>
<feature type="compositionally biased region" description="Acidic residues" evidence="11">
    <location>
        <begin position="778"/>
        <end position="788"/>
    </location>
</feature>
<evidence type="ECO:0000313" key="15">
    <source>
        <dbReference type="Proteomes" id="UP000298138"/>
    </source>
</evidence>
<protein>
    <recommendedName>
        <fullName evidence="10">ATP-dependent RNA helicase</fullName>
        <ecNumber evidence="10">3.6.4.13</ecNumber>
    </recommendedName>
</protein>
<feature type="domain" description="Helicase C-terminal" evidence="13">
    <location>
        <begin position="286"/>
        <end position="445"/>
    </location>
</feature>
<feature type="compositionally biased region" description="Acidic residues" evidence="11">
    <location>
        <begin position="758"/>
        <end position="771"/>
    </location>
</feature>
<evidence type="ECO:0000313" key="14">
    <source>
        <dbReference type="EMBL" id="TGZ85501.1"/>
    </source>
</evidence>
<sequence length="857" mass="95801">MPAAAAPVRLPLKPQQAPKATKKLSKSLKRKREADELNSLEQAVLEFDPSSAPVDLFSSLPITRQTAKALEKSHFKTLTSIQQRAIPLALKGYDILGAAKTGSGKTLAFLVPVLEILYRRKWTPLDGVGALIISPTRELATQIFDVLRKIGREHTFSAGLVIGGKGLKEEKEALHRMNIVVCTPGRMLQHMDQTYDVSFDNLQLLVLDEADRILDMGFRKTLDAIVANLPKSRQTLLFSATQTKNVADLARLSLKDPEYVAVHEAATTATPATLEQFYMTVPLPEKLDVLFSFLRNHLTVKILVFLSSCKQVRYVYETFRQLHIGIPLLHLHGKQKQSLRADITAKFTAAKTSCLFATDVVARGLDFPAVDWVIQVDCPEDADTYIHRVGRTARNDKTGRALLFLCPSEEAGFTKRLEAKKVPIVRVNPKASKKKEIKQQLQGLCFKDAELKYLGQKAFVSYARSIAVQKDKDTFDITKYELDDFAASLGLPGAPRIRGIRNVDVEKMKEMKNLPRGLKALSSSTSNKKGDGSSGSESDSDEGDNETAEKSRNTGKSQPGVVTKYDRMVNRENQSVLAPHYRRLLNADSDTDEEDFLAVKRVGFSPSPPGSRAASPVPDAENDEIVKAASDDGADKTINPKTIDLGGKSLTIDSNRREKLLTSKKALAALKPRGQKLIFDDDGSAKPLYTLVDETEYKEAGGDVIRERKQFVEMEKKRVEEEDEVDREIARRKKKEKMLKRKERERMEEEEMERMGDDEGEDGGVEIEGLEDYVPAPDADEIDMDQEDGGIGLEEAEEKDRRKEKKKEKKKRKEKKERGDGEDDGERRKKKRRKVLEQVDEPETLEDLEALAAGLLG</sequence>
<dbReference type="Proteomes" id="UP000298138">
    <property type="component" value="Unassembled WGS sequence"/>
</dbReference>
<feature type="compositionally biased region" description="Basic residues" evidence="11">
    <location>
        <begin position="730"/>
        <end position="741"/>
    </location>
</feature>
<keyword evidence="6 10" id="KW-0347">Helicase</keyword>
<dbReference type="PROSITE" id="PS51194">
    <property type="entry name" value="HELICASE_CTER"/>
    <property type="match status" value="1"/>
</dbReference>
<dbReference type="STRING" id="341454.A0A4S2N833"/>
<evidence type="ECO:0000256" key="3">
    <source>
        <dbReference type="ARBA" id="ARBA00022552"/>
    </source>
</evidence>
<gene>
    <name evidence="14" type="ORF">EX30DRAFT_357266</name>
</gene>
<dbReference type="SMART" id="SM00490">
    <property type="entry name" value="HELICc"/>
    <property type="match status" value="1"/>
</dbReference>
<keyword evidence="8 10" id="KW-0694">RNA-binding</keyword>
<evidence type="ECO:0000256" key="11">
    <source>
        <dbReference type="SAM" id="MobiDB-lite"/>
    </source>
</evidence>
<dbReference type="CDD" id="cd18787">
    <property type="entry name" value="SF2_C_DEAD"/>
    <property type="match status" value="1"/>
</dbReference>